<dbReference type="CDD" id="cd07817">
    <property type="entry name" value="SRPBCC_8"/>
    <property type="match status" value="1"/>
</dbReference>
<dbReference type="InterPro" id="IPR023393">
    <property type="entry name" value="START-like_dom_sf"/>
</dbReference>
<dbReference type="Proteomes" id="UP000295499">
    <property type="component" value="Unassembled WGS sequence"/>
</dbReference>
<evidence type="ECO:0000259" key="1">
    <source>
        <dbReference type="Pfam" id="PF11127"/>
    </source>
</evidence>
<accession>A0A4R6IR72</accession>
<dbReference type="OrthoDB" id="9797595at2"/>
<dbReference type="EMBL" id="SNWM01000001">
    <property type="protein sequence ID" value="TDO24843.1"/>
    <property type="molecule type" value="Genomic_DNA"/>
</dbReference>
<dbReference type="InterPro" id="IPR019587">
    <property type="entry name" value="Polyketide_cyclase/dehydratase"/>
</dbReference>
<dbReference type="SUPFAM" id="SSF55961">
    <property type="entry name" value="Bet v1-like"/>
    <property type="match status" value="1"/>
</dbReference>
<protein>
    <submittedName>
        <fullName evidence="2">Putative membrane protein</fullName>
    </submittedName>
</protein>
<dbReference type="Pfam" id="PF11127">
    <property type="entry name" value="YgaP-like_TM"/>
    <property type="match status" value="1"/>
</dbReference>
<dbReference type="AlphaFoldDB" id="A0A4R6IR72"/>
<reference evidence="2 3" key="1">
    <citation type="submission" date="2019-03" db="EMBL/GenBank/DDBJ databases">
        <title>Genomic Encyclopedia of Archaeal and Bacterial Type Strains, Phase II (KMG-II): from individual species to whole genera.</title>
        <authorList>
            <person name="Goeker M."/>
        </authorList>
    </citation>
    <scope>NUCLEOTIDE SEQUENCE [LARGE SCALE GENOMIC DNA]</scope>
    <source>
        <strain evidence="2 3">DSM 19034</strain>
    </source>
</reference>
<dbReference type="RefSeq" id="WP_133553183.1">
    <property type="nucleotide sequence ID" value="NZ_SNWM01000001.1"/>
</dbReference>
<evidence type="ECO:0000313" key="2">
    <source>
        <dbReference type="EMBL" id="TDO24843.1"/>
    </source>
</evidence>
<dbReference type="Pfam" id="PF10604">
    <property type="entry name" value="Polyketide_cyc2"/>
    <property type="match status" value="1"/>
</dbReference>
<dbReference type="Gene3D" id="3.30.530.20">
    <property type="match status" value="1"/>
</dbReference>
<keyword evidence="3" id="KW-1185">Reference proteome</keyword>
<gene>
    <name evidence="2" type="ORF">CLV32_1136</name>
</gene>
<proteinExistence type="predicted"/>
<name>A0A4R6IR72_9SPHI</name>
<feature type="domain" description="Inner membrane protein YgaP-like transmembrane" evidence="1">
    <location>
        <begin position="23"/>
        <end position="80"/>
    </location>
</feature>
<dbReference type="InterPro" id="IPR047137">
    <property type="entry name" value="ORF3"/>
</dbReference>
<dbReference type="PANTHER" id="PTHR33824">
    <property type="entry name" value="POLYKETIDE CYCLASE/DEHYDRASE AND LIPID TRANSPORT SUPERFAMILY PROTEIN"/>
    <property type="match status" value="1"/>
</dbReference>
<comment type="caution">
    <text evidence="2">The sequence shown here is derived from an EMBL/GenBank/DDBJ whole genome shotgun (WGS) entry which is preliminary data.</text>
</comment>
<evidence type="ECO:0000313" key="3">
    <source>
        <dbReference type="Proteomes" id="UP000295499"/>
    </source>
</evidence>
<dbReference type="InterPro" id="IPR021309">
    <property type="entry name" value="YgaP-like_TM"/>
</dbReference>
<organism evidence="2 3">
    <name type="scientific">Pedobacter duraquae</name>
    <dbReference type="NCBI Taxonomy" id="425511"/>
    <lineage>
        <taxon>Bacteria</taxon>
        <taxon>Pseudomonadati</taxon>
        <taxon>Bacteroidota</taxon>
        <taxon>Sphingobacteriia</taxon>
        <taxon>Sphingobacteriales</taxon>
        <taxon>Sphingobacteriaceae</taxon>
        <taxon>Pedobacter</taxon>
    </lineage>
</organism>
<dbReference type="PANTHER" id="PTHR33824:SF7">
    <property type="entry name" value="POLYKETIDE CYCLASE_DEHYDRASE AND LIPID TRANSPORT SUPERFAMILY PROTEIN"/>
    <property type="match status" value="1"/>
</dbReference>
<sequence length="231" mass="26237">MKLHPEHLNARSGDFSIQKSYHQNVGLSERLVSVFLGGMLIRSGLKNPLKPKLLYGAYLAYRGFTGKCLVYDQLGIDARKAHAVNVRGEFDIDLPPNEVYAHWRNLNNLPGSIQRLLNVEMVDEHLSTWRSNVLGNMFTLKWEAEIVKDEPGRLIGWRAVEGSLFHHVGRVEFENNISGGTTLKIVLSYHPPLGGVGFGLSKALSPYFEHLLQKEIKNFKYQIEHKTPSYR</sequence>